<sequence>MVSMARKRKAYTEEFKIEAVQLVTEHGYSLAEACRKLGISTSMLSRWKANYLKKGEKAFPGKGKRSEEAGEVDRLREEVRQLRMENEILKKGDGLLCQGSAVKHAFIHMQSGQYPVALLCKVMGVSRSGYYASRWRKSSQRAVDNEKLVAQIRTIHHAKRQVYGSPRIHAELVKQGVFCGKNRVARLIQQAGIRAKTKRKYQVTTDSRHHLPVKENLLNRNFETTAPNRVWVADISYISTHEGWLYLAAILDLYSRRVVGWHMAAHMRTELVTRALEMAVKQRRPEPGLIHHSDRGSQYASEAYQNALIENGMLSSMSGKGDCWDKAPMESFFKTLKSEQVVGQKYRSREEARGSISEYIMGFYNPERLQNALGYQSPNEYEQTQSICTWVA</sequence>
<feature type="coiled-coil region" evidence="1">
    <location>
        <begin position="65"/>
        <end position="92"/>
    </location>
</feature>
<keyword evidence="5" id="KW-1185">Reference proteome</keyword>
<dbReference type="InterPro" id="IPR001584">
    <property type="entry name" value="Integrase_cat-core"/>
</dbReference>
<dbReference type="PROSITE" id="PS50960">
    <property type="entry name" value="HTH_PSQ"/>
    <property type="match status" value="1"/>
</dbReference>
<dbReference type="GO" id="GO:0004803">
    <property type="term" value="F:transposase activity"/>
    <property type="evidence" value="ECO:0007669"/>
    <property type="project" value="InterPro"/>
</dbReference>
<dbReference type="PROSITE" id="PS50994">
    <property type="entry name" value="INTEGRASE"/>
    <property type="match status" value="1"/>
</dbReference>
<dbReference type="PANTHER" id="PTHR46889">
    <property type="entry name" value="TRANSPOSASE INSF FOR INSERTION SEQUENCE IS3B-RELATED"/>
    <property type="match status" value="1"/>
</dbReference>
<keyword evidence="1" id="KW-0175">Coiled coil</keyword>
<dbReference type="Gene3D" id="3.30.420.10">
    <property type="entry name" value="Ribonuclease H-like superfamily/Ribonuclease H"/>
    <property type="match status" value="1"/>
</dbReference>
<evidence type="ECO:0000313" key="5">
    <source>
        <dbReference type="Proteomes" id="UP000663929"/>
    </source>
</evidence>
<dbReference type="NCBIfam" id="NF033516">
    <property type="entry name" value="transpos_IS3"/>
    <property type="match status" value="1"/>
</dbReference>
<dbReference type="InterPro" id="IPR007889">
    <property type="entry name" value="HTH_Psq"/>
</dbReference>
<protein>
    <submittedName>
        <fullName evidence="4">IS3 family transposase</fullName>
    </submittedName>
</protein>
<evidence type="ECO:0000313" key="4">
    <source>
        <dbReference type="EMBL" id="QTD48936.1"/>
    </source>
</evidence>
<dbReference type="InterPro" id="IPR009057">
    <property type="entry name" value="Homeodomain-like_sf"/>
</dbReference>
<evidence type="ECO:0000256" key="1">
    <source>
        <dbReference type="SAM" id="Coils"/>
    </source>
</evidence>
<dbReference type="EMBL" id="CP071793">
    <property type="protein sequence ID" value="QTD48936.1"/>
    <property type="molecule type" value="Genomic_DNA"/>
</dbReference>
<name>A0A8A4TG91_SULCO</name>
<dbReference type="InterPro" id="IPR048020">
    <property type="entry name" value="Transpos_IS3"/>
</dbReference>
<proteinExistence type="predicted"/>
<dbReference type="GO" id="GO:0003677">
    <property type="term" value="F:DNA binding"/>
    <property type="evidence" value="ECO:0007669"/>
    <property type="project" value="InterPro"/>
</dbReference>
<dbReference type="InterPro" id="IPR050900">
    <property type="entry name" value="Transposase_IS3/IS150/IS904"/>
</dbReference>
<reference evidence="4" key="1">
    <citation type="submission" date="2021-03" db="EMBL/GenBank/DDBJ databases">
        <title>Acanthopleuribacteraceae sp. M133.</title>
        <authorList>
            <person name="Wang G."/>
        </authorList>
    </citation>
    <scope>NUCLEOTIDE SEQUENCE</scope>
    <source>
        <strain evidence="4">M133</strain>
    </source>
</reference>
<dbReference type="Gene3D" id="1.10.10.60">
    <property type="entry name" value="Homeodomain-like"/>
    <property type="match status" value="1"/>
</dbReference>
<dbReference type="InterPro" id="IPR036397">
    <property type="entry name" value="RNaseH_sf"/>
</dbReference>
<dbReference type="SUPFAM" id="SSF46689">
    <property type="entry name" value="Homeodomain-like"/>
    <property type="match status" value="1"/>
</dbReference>
<gene>
    <name evidence="4" type="ORF">J3U87_25410</name>
</gene>
<feature type="domain" description="Integrase catalytic" evidence="3">
    <location>
        <begin position="223"/>
        <end position="386"/>
    </location>
</feature>
<organism evidence="4 5">
    <name type="scientific">Sulfidibacter corallicola</name>
    <dbReference type="NCBI Taxonomy" id="2818388"/>
    <lineage>
        <taxon>Bacteria</taxon>
        <taxon>Pseudomonadati</taxon>
        <taxon>Acidobacteriota</taxon>
        <taxon>Holophagae</taxon>
        <taxon>Acanthopleuribacterales</taxon>
        <taxon>Acanthopleuribacteraceae</taxon>
        <taxon>Sulfidibacter</taxon>
    </lineage>
</organism>
<dbReference type="Pfam" id="PF13276">
    <property type="entry name" value="HTH_21"/>
    <property type="match status" value="1"/>
</dbReference>
<dbReference type="GO" id="GO:0006313">
    <property type="term" value="P:DNA transposition"/>
    <property type="evidence" value="ECO:0007669"/>
    <property type="project" value="InterPro"/>
</dbReference>
<evidence type="ECO:0000259" key="2">
    <source>
        <dbReference type="PROSITE" id="PS50960"/>
    </source>
</evidence>
<dbReference type="Pfam" id="PF00665">
    <property type="entry name" value="rve"/>
    <property type="match status" value="1"/>
</dbReference>
<dbReference type="Proteomes" id="UP000663929">
    <property type="component" value="Chromosome"/>
</dbReference>
<dbReference type="GO" id="GO:0015074">
    <property type="term" value="P:DNA integration"/>
    <property type="evidence" value="ECO:0007669"/>
    <property type="project" value="InterPro"/>
</dbReference>
<dbReference type="Pfam" id="PF13333">
    <property type="entry name" value="rve_2"/>
    <property type="match status" value="1"/>
</dbReference>
<accession>A0A8A4TG91</accession>
<evidence type="ECO:0000259" key="3">
    <source>
        <dbReference type="PROSITE" id="PS50994"/>
    </source>
</evidence>
<dbReference type="SUPFAM" id="SSF53098">
    <property type="entry name" value="Ribonuclease H-like"/>
    <property type="match status" value="1"/>
</dbReference>
<dbReference type="PANTHER" id="PTHR46889:SF4">
    <property type="entry name" value="TRANSPOSASE INSO FOR INSERTION SEQUENCE ELEMENT IS911B-RELATED"/>
    <property type="match status" value="1"/>
</dbReference>
<dbReference type="Pfam" id="PF01527">
    <property type="entry name" value="HTH_Tnp_1"/>
    <property type="match status" value="1"/>
</dbReference>
<dbReference type="KEGG" id="scor:J3U87_25410"/>
<dbReference type="InterPro" id="IPR002514">
    <property type="entry name" value="Transposase_8"/>
</dbReference>
<dbReference type="InterPro" id="IPR012337">
    <property type="entry name" value="RNaseH-like_sf"/>
</dbReference>
<feature type="domain" description="HTH psq-type" evidence="2">
    <location>
        <begin position="1"/>
        <end position="54"/>
    </location>
</feature>
<dbReference type="AlphaFoldDB" id="A0A8A4TG91"/>
<dbReference type="InterPro" id="IPR025948">
    <property type="entry name" value="HTH-like_dom"/>
</dbReference>